<dbReference type="GO" id="GO:0071978">
    <property type="term" value="P:bacterial-type flagellum-dependent swarming motility"/>
    <property type="evidence" value="ECO:0007669"/>
    <property type="project" value="TreeGrafter"/>
</dbReference>
<dbReference type="InterPro" id="IPR010930">
    <property type="entry name" value="Flg_bb/hook_C_dom"/>
</dbReference>
<name>A0A0K2GCD6_NITMO</name>
<dbReference type="Pfam" id="PF06429">
    <property type="entry name" value="Flg_bbr_C"/>
    <property type="match status" value="1"/>
</dbReference>
<dbReference type="InterPro" id="IPR011491">
    <property type="entry name" value="FlgE_D2"/>
</dbReference>
<feature type="domain" description="Flagellar basal body rod protein N-terminal" evidence="6">
    <location>
        <begin position="10"/>
        <end position="37"/>
    </location>
</feature>
<feature type="domain" description="Flagellar hook protein FlgE/F/G-like D1" evidence="9">
    <location>
        <begin position="88"/>
        <end position="153"/>
    </location>
</feature>
<evidence type="ECO:0000256" key="1">
    <source>
        <dbReference type="ARBA" id="ARBA00004117"/>
    </source>
</evidence>
<dbReference type="GO" id="GO:0009424">
    <property type="term" value="C:bacterial-type flagellum hook"/>
    <property type="evidence" value="ECO:0007669"/>
    <property type="project" value="TreeGrafter"/>
</dbReference>
<dbReference type="PATRIC" id="fig|42253.5.peg.2171"/>
<feature type="domain" description="Flagellar basal-body/hook protein C-terminal" evidence="7">
    <location>
        <begin position="532"/>
        <end position="576"/>
    </location>
</feature>
<accession>A0A0K2GCD6</accession>
<evidence type="ECO:0000256" key="5">
    <source>
        <dbReference type="RuleBase" id="RU362116"/>
    </source>
</evidence>
<dbReference type="STRING" id="42253.NITMOv2_2204"/>
<feature type="domain" description="Flagellar hook protein FlgE D2" evidence="8">
    <location>
        <begin position="300"/>
        <end position="458"/>
    </location>
</feature>
<keyword evidence="10" id="KW-0282">Flagellum</keyword>
<dbReference type="Pfam" id="PF00460">
    <property type="entry name" value="Flg_bb_rod"/>
    <property type="match status" value="1"/>
</dbReference>
<dbReference type="RefSeq" id="WP_053379766.1">
    <property type="nucleotide sequence ID" value="NZ_CP011801.1"/>
</dbReference>
<gene>
    <name evidence="10" type="ORF">NITMOv2_2204</name>
</gene>
<dbReference type="InterPro" id="IPR053967">
    <property type="entry name" value="LlgE_F_G-like_D1"/>
</dbReference>
<dbReference type="PANTHER" id="PTHR30435">
    <property type="entry name" value="FLAGELLAR PROTEIN"/>
    <property type="match status" value="1"/>
</dbReference>
<evidence type="ECO:0000259" key="6">
    <source>
        <dbReference type="Pfam" id="PF00460"/>
    </source>
</evidence>
<dbReference type="EMBL" id="CP011801">
    <property type="protein sequence ID" value="ALA58620.1"/>
    <property type="molecule type" value="Genomic_DNA"/>
</dbReference>
<keyword evidence="4 5" id="KW-0975">Bacterial flagellum</keyword>
<comment type="function">
    <text evidence="5">A flexible structure which links the flagellar filament to the drive apparatus in the basal body.</text>
</comment>
<dbReference type="GO" id="GO:0005829">
    <property type="term" value="C:cytosol"/>
    <property type="evidence" value="ECO:0007669"/>
    <property type="project" value="TreeGrafter"/>
</dbReference>
<proteinExistence type="inferred from homology"/>
<dbReference type="InterPro" id="IPR037925">
    <property type="entry name" value="FlgE/F/G-like"/>
</dbReference>
<keyword evidence="10" id="KW-0966">Cell projection</keyword>
<evidence type="ECO:0000313" key="11">
    <source>
        <dbReference type="Proteomes" id="UP000069205"/>
    </source>
</evidence>
<evidence type="ECO:0000256" key="4">
    <source>
        <dbReference type="ARBA" id="ARBA00023143"/>
    </source>
</evidence>
<dbReference type="InterPro" id="IPR001444">
    <property type="entry name" value="Flag_bb_rod_N"/>
</dbReference>
<dbReference type="Gene3D" id="2.60.98.20">
    <property type="entry name" value="Flagellar hook protein FlgE"/>
    <property type="match status" value="1"/>
</dbReference>
<dbReference type="NCBIfam" id="TIGR03506">
    <property type="entry name" value="FlgEFG_subfam"/>
    <property type="match status" value="2"/>
</dbReference>
<dbReference type="InterPro" id="IPR037058">
    <property type="entry name" value="Falgellar_hook_FlgE_sf"/>
</dbReference>
<evidence type="ECO:0000259" key="9">
    <source>
        <dbReference type="Pfam" id="PF22692"/>
    </source>
</evidence>
<reference evidence="10 11" key="1">
    <citation type="journal article" date="2015" name="Proc. Natl. Acad. Sci. U.S.A.">
        <title>Expanded metabolic versatility of ubiquitous nitrite-oxidizing bacteria from the genus Nitrospira.</title>
        <authorList>
            <person name="Koch H."/>
            <person name="Lucker S."/>
            <person name="Albertsen M."/>
            <person name="Kitzinger K."/>
            <person name="Herbold C."/>
            <person name="Spieck E."/>
            <person name="Nielsen P.H."/>
            <person name="Wagner M."/>
            <person name="Daims H."/>
        </authorList>
    </citation>
    <scope>NUCLEOTIDE SEQUENCE [LARGE SCALE GENOMIC DNA]</scope>
    <source>
        <strain evidence="10 11">NSP M-1</strain>
    </source>
</reference>
<comment type="similarity">
    <text evidence="2 5">Belongs to the flagella basal body rod proteins family.</text>
</comment>
<dbReference type="InterPro" id="IPR019776">
    <property type="entry name" value="Flagellar_basal_body_rod_CS"/>
</dbReference>
<comment type="subcellular location">
    <subcellularLocation>
        <location evidence="1 5">Bacterial flagellum basal body</location>
    </subcellularLocation>
</comment>
<evidence type="ECO:0000259" key="8">
    <source>
        <dbReference type="Pfam" id="PF07559"/>
    </source>
</evidence>
<evidence type="ECO:0000313" key="10">
    <source>
        <dbReference type="EMBL" id="ALA58620.1"/>
    </source>
</evidence>
<sequence>MGILSSLFAGVSGLNANGTALSVIGNNIANLSTVGFKGSKATFADLISSSISGGSGAIQTGIGVALTSVQGNFSQGSLATSSNVLDLAIDGNGFFIVEDSQGGTFYSRAGLFRLDKNNNVVDPTGFKLQGFLADTTGTITGTIGDIALPSTTASPRATTTALVAANLNSATTPTGVRGNIVASAASVTTTAAGNNSFNVNLNGDGVRTITVANGLTGSALATAIQNAVRALIPNDPFKAAAYTGFTASVNASNVFTFTSGITGTTNNSTTGTGTVVVTANGGDTLAANLNMLTPTSTTGTDFLLSDPPATSDFSTSMTVFDSLGNSHLLTTYFTKIGANSWNYNVVAAASDVVTANYHTGNIDTTLGIVKVGSGTLTFGTNGTLDRESPVIRYDTGTLAGTAGTTPGQLQIDFNGATQDQLIVMNYGTSVTTDGGAGLDGTTQFGSTSALVQQTQDGFAAGSLQAFSVDANGTISGRFSNGQLRALAQVVLARFPDPIGLTRTGKNTFAQSGNSGQPVTGTPDSAGLGRVLSNSLELSNVDLGESFIDMIAAQRGFQANSRVITTSDEILQELVNLKR</sequence>
<dbReference type="InterPro" id="IPR020013">
    <property type="entry name" value="Flagellar_FlgE/F/G"/>
</dbReference>
<dbReference type="SUPFAM" id="SSF117143">
    <property type="entry name" value="Flagellar hook protein flgE"/>
    <property type="match status" value="2"/>
</dbReference>
<evidence type="ECO:0000256" key="2">
    <source>
        <dbReference type="ARBA" id="ARBA00009677"/>
    </source>
</evidence>
<keyword evidence="10" id="KW-0969">Cilium</keyword>
<dbReference type="Pfam" id="PF07559">
    <property type="entry name" value="FlgE_D2"/>
    <property type="match status" value="1"/>
</dbReference>
<dbReference type="OrthoDB" id="9804559at2"/>
<evidence type="ECO:0000259" key="7">
    <source>
        <dbReference type="Pfam" id="PF06429"/>
    </source>
</evidence>
<dbReference type="PROSITE" id="PS00588">
    <property type="entry name" value="FLAGELLA_BB_ROD"/>
    <property type="match status" value="1"/>
</dbReference>
<dbReference type="PANTHER" id="PTHR30435:SF1">
    <property type="entry name" value="FLAGELLAR HOOK PROTEIN FLGE"/>
    <property type="match status" value="1"/>
</dbReference>
<dbReference type="Proteomes" id="UP000069205">
    <property type="component" value="Chromosome"/>
</dbReference>
<dbReference type="GO" id="GO:0009425">
    <property type="term" value="C:bacterial-type flagellum basal body"/>
    <property type="evidence" value="ECO:0007669"/>
    <property type="project" value="UniProtKB-SubCell"/>
</dbReference>
<organism evidence="10 11">
    <name type="scientific">Nitrospira moscoviensis</name>
    <dbReference type="NCBI Taxonomy" id="42253"/>
    <lineage>
        <taxon>Bacteria</taxon>
        <taxon>Pseudomonadati</taxon>
        <taxon>Nitrospirota</taxon>
        <taxon>Nitrospiria</taxon>
        <taxon>Nitrospirales</taxon>
        <taxon>Nitrospiraceae</taxon>
        <taxon>Nitrospira</taxon>
    </lineage>
</organism>
<dbReference type="AlphaFoldDB" id="A0A0K2GCD6"/>
<dbReference type="Pfam" id="PF22692">
    <property type="entry name" value="LlgE_F_G_D1"/>
    <property type="match status" value="1"/>
</dbReference>
<keyword evidence="11" id="KW-1185">Reference proteome</keyword>
<protein>
    <recommendedName>
        <fullName evidence="3 5">Flagellar hook protein FlgE</fullName>
    </recommendedName>
</protein>
<evidence type="ECO:0000256" key="3">
    <source>
        <dbReference type="ARBA" id="ARBA00019015"/>
    </source>
</evidence>
<dbReference type="KEGG" id="nmv:NITMOv2_2204"/>